<dbReference type="Proteomes" id="UP000324222">
    <property type="component" value="Unassembled WGS sequence"/>
</dbReference>
<evidence type="ECO:0000313" key="2">
    <source>
        <dbReference type="Proteomes" id="UP000324222"/>
    </source>
</evidence>
<name>A0A5B7CPZ8_PORTR</name>
<accession>A0A5B7CPZ8</accession>
<organism evidence="1 2">
    <name type="scientific">Portunus trituberculatus</name>
    <name type="common">Swimming crab</name>
    <name type="synonym">Neptunus trituberculatus</name>
    <dbReference type="NCBI Taxonomy" id="210409"/>
    <lineage>
        <taxon>Eukaryota</taxon>
        <taxon>Metazoa</taxon>
        <taxon>Ecdysozoa</taxon>
        <taxon>Arthropoda</taxon>
        <taxon>Crustacea</taxon>
        <taxon>Multicrustacea</taxon>
        <taxon>Malacostraca</taxon>
        <taxon>Eumalacostraca</taxon>
        <taxon>Eucarida</taxon>
        <taxon>Decapoda</taxon>
        <taxon>Pleocyemata</taxon>
        <taxon>Brachyura</taxon>
        <taxon>Eubrachyura</taxon>
        <taxon>Portunoidea</taxon>
        <taxon>Portunidae</taxon>
        <taxon>Portuninae</taxon>
        <taxon>Portunus</taxon>
    </lineage>
</organism>
<protein>
    <submittedName>
        <fullName evidence="1">Uncharacterized protein</fullName>
    </submittedName>
</protein>
<sequence>MREREEGEEVVAAAMVGRCRSEVVLVMVVVTVASWEEQVECFGRHWLVLTRTLITTTTTTTIATTVITTTTKP</sequence>
<proteinExistence type="predicted"/>
<keyword evidence="2" id="KW-1185">Reference proteome</keyword>
<reference evidence="1 2" key="1">
    <citation type="submission" date="2019-05" db="EMBL/GenBank/DDBJ databases">
        <title>Another draft genome of Portunus trituberculatus and its Hox gene families provides insights of decapod evolution.</title>
        <authorList>
            <person name="Jeong J.-H."/>
            <person name="Song I."/>
            <person name="Kim S."/>
            <person name="Choi T."/>
            <person name="Kim D."/>
            <person name="Ryu S."/>
            <person name="Kim W."/>
        </authorList>
    </citation>
    <scope>NUCLEOTIDE SEQUENCE [LARGE SCALE GENOMIC DNA]</scope>
    <source>
        <tissue evidence="1">Muscle</tissue>
    </source>
</reference>
<gene>
    <name evidence="1" type="ORF">E2C01_004533</name>
</gene>
<comment type="caution">
    <text evidence="1">The sequence shown here is derived from an EMBL/GenBank/DDBJ whole genome shotgun (WGS) entry which is preliminary data.</text>
</comment>
<dbReference type="EMBL" id="VSRR010000184">
    <property type="protein sequence ID" value="MPC11857.1"/>
    <property type="molecule type" value="Genomic_DNA"/>
</dbReference>
<evidence type="ECO:0000313" key="1">
    <source>
        <dbReference type="EMBL" id="MPC11857.1"/>
    </source>
</evidence>
<dbReference type="AlphaFoldDB" id="A0A5B7CPZ8"/>